<dbReference type="SUPFAM" id="SSF89796">
    <property type="entry name" value="CoA-transferase family III (CaiB/BaiF)"/>
    <property type="match status" value="1"/>
</dbReference>
<feature type="region of interest" description="Disordered" evidence="2">
    <location>
        <begin position="357"/>
        <end position="387"/>
    </location>
</feature>
<dbReference type="InterPro" id="IPR003673">
    <property type="entry name" value="CoA-Trfase_fam_III"/>
</dbReference>
<feature type="compositionally biased region" description="Basic and acidic residues" evidence="2">
    <location>
        <begin position="371"/>
        <end position="380"/>
    </location>
</feature>
<accession>A0A846YE83</accession>
<dbReference type="Gene3D" id="3.40.50.10540">
    <property type="entry name" value="Crotonobetainyl-coa:carnitine coa-transferase, domain 1"/>
    <property type="match status" value="1"/>
</dbReference>
<dbReference type="PANTHER" id="PTHR48207:SF3">
    <property type="entry name" value="SUCCINATE--HYDROXYMETHYLGLUTARATE COA-TRANSFERASE"/>
    <property type="match status" value="1"/>
</dbReference>
<protein>
    <submittedName>
        <fullName evidence="3">CoA transferase</fullName>
    </submittedName>
</protein>
<evidence type="ECO:0000313" key="3">
    <source>
        <dbReference type="EMBL" id="NKY57323.1"/>
    </source>
</evidence>
<dbReference type="Pfam" id="PF02515">
    <property type="entry name" value="CoA_transf_3"/>
    <property type="match status" value="1"/>
</dbReference>
<dbReference type="InterPro" id="IPR050483">
    <property type="entry name" value="CoA-transferase_III_domain"/>
</dbReference>
<dbReference type="AlphaFoldDB" id="A0A846YE83"/>
<proteinExistence type="predicted"/>
<dbReference type="RefSeq" id="WP_062976168.1">
    <property type="nucleotide sequence ID" value="NZ_JAAXOT010000006.1"/>
</dbReference>
<keyword evidence="1 3" id="KW-0808">Transferase</keyword>
<dbReference type="Proteomes" id="UP000570678">
    <property type="component" value="Unassembled WGS sequence"/>
</dbReference>
<keyword evidence="4" id="KW-1185">Reference proteome</keyword>
<dbReference type="EMBL" id="JAAXOT010000006">
    <property type="protein sequence ID" value="NKY57323.1"/>
    <property type="molecule type" value="Genomic_DNA"/>
</dbReference>
<organism evidence="3 4">
    <name type="scientific">Nocardia flavorosea</name>
    <dbReference type="NCBI Taxonomy" id="53429"/>
    <lineage>
        <taxon>Bacteria</taxon>
        <taxon>Bacillati</taxon>
        <taxon>Actinomycetota</taxon>
        <taxon>Actinomycetes</taxon>
        <taxon>Mycobacteriales</taxon>
        <taxon>Nocardiaceae</taxon>
        <taxon>Nocardia</taxon>
    </lineage>
</organism>
<evidence type="ECO:0000256" key="1">
    <source>
        <dbReference type="ARBA" id="ARBA00022679"/>
    </source>
</evidence>
<evidence type="ECO:0000256" key="2">
    <source>
        <dbReference type="SAM" id="MobiDB-lite"/>
    </source>
</evidence>
<dbReference type="GO" id="GO:0008410">
    <property type="term" value="F:CoA-transferase activity"/>
    <property type="evidence" value="ECO:0007669"/>
    <property type="project" value="TreeGrafter"/>
</dbReference>
<reference evidence="3 4" key="1">
    <citation type="submission" date="2020-04" db="EMBL/GenBank/DDBJ databases">
        <title>MicrobeNet Type strains.</title>
        <authorList>
            <person name="Nicholson A.C."/>
        </authorList>
    </citation>
    <scope>NUCLEOTIDE SEQUENCE [LARGE SCALE GENOMIC DNA]</scope>
    <source>
        <strain evidence="3 4">JCM 3332</strain>
    </source>
</reference>
<sequence>MTGDTAARPLAGVRIFDLTHVWSGPMSTRVLAALGAEVLKIENFTRPDILRGTGADLRLRYPDADYGTDPLNRNAWFNTQNVGKHSVALDLKSDEGRAAARELVATCDVVVSNYRAGVLSRMGFGYRELADINPAVIVVEMTAFPSTSPQASAAGFGAQFDAASGNTWLSGDEHGPVLTGFAIGDPVGGLFAASAVVTALVRRRETGRGCHIEIPQSEAMMPLFGEAFVAESRGTAQTSRLNGDPTGVPHGLYRTGDGQRLAVGIHDDDQWSALAQRIRLDGFEVTADWAVKARRRTDIEQVEALVTEWAATVTDSGAVVDALQCAGVPAGISAGPAELSNDPQLAATGFFTTLDHPSAGRHPYPGLPLRIDGRHTRPDRPAPLLGEHTAHYLPVTSEAATA</sequence>
<comment type="caution">
    <text evidence="3">The sequence shown here is derived from an EMBL/GenBank/DDBJ whole genome shotgun (WGS) entry which is preliminary data.</text>
</comment>
<gene>
    <name evidence="3" type="ORF">HGA15_14400</name>
</gene>
<dbReference type="Gene3D" id="3.30.1540.10">
    <property type="entry name" value="formyl-coa transferase, domain 3"/>
    <property type="match status" value="1"/>
</dbReference>
<dbReference type="InterPro" id="IPR044855">
    <property type="entry name" value="CoA-Trfase_III_dom3_sf"/>
</dbReference>
<dbReference type="PANTHER" id="PTHR48207">
    <property type="entry name" value="SUCCINATE--HYDROXYMETHYLGLUTARATE COA-TRANSFERASE"/>
    <property type="match status" value="1"/>
</dbReference>
<name>A0A846YE83_9NOCA</name>
<evidence type="ECO:0000313" key="4">
    <source>
        <dbReference type="Proteomes" id="UP000570678"/>
    </source>
</evidence>
<dbReference type="InterPro" id="IPR023606">
    <property type="entry name" value="CoA-Trfase_III_dom_1_sf"/>
</dbReference>